<feature type="region of interest" description="Disordered" evidence="3">
    <location>
        <begin position="1318"/>
        <end position="1376"/>
    </location>
</feature>
<dbReference type="InterPro" id="IPR001452">
    <property type="entry name" value="SH3_domain"/>
</dbReference>
<feature type="compositionally biased region" description="Polar residues" evidence="3">
    <location>
        <begin position="121"/>
        <end position="134"/>
    </location>
</feature>
<feature type="compositionally biased region" description="Low complexity" evidence="3">
    <location>
        <begin position="525"/>
        <end position="539"/>
    </location>
</feature>
<dbReference type="EMBL" id="BTSY01000004">
    <property type="protein sequence ID" value="GMT21542.1"/>
    <property type="molecule type" value="Genomic_DNA"/>
</dbReference>
<comment type="caution">
    <text evidence="6">The sequence shown here is derived from an EMBL/GenBank/DDBJ whole genome shotgun (WGS) entry which is preliminary data.</text>
</comment>
<evidence type="ECO:0000259" key="4">
    <source>
        <dbReference type="PROSITE" id="PS50002"/>
    </source>
</evidence>
<feature type="compositionally biased region" description="Low complexity" evidence="3">
    <location>
        <begin position="802"/>
        <end position="814"/>
    </location>
</feature>
<dbReference type="Pfam" id="PF17820">
    <property type="entry name" value="PDZ_6"/>
    <property type="match status" value="1"/>
</dbReference>
<gene>
    <name evidence="6" type="ORF">PFISCL1PPCAC_12839</name>
</gene>
<feature type="domain" description="PDZ" evidence="5">
    <location>
        <begin position="25"/>
        <end position="97"/>
    </location>
</feature>
<feature type="region of interest" description="Disordered" evidence="3">
    <location>
        <begin position="1254"/>
        <end position="1282"/>
    </location>
</feature>
<dbReference type="SMART" id="SM00326">
    <property type="entry name" value="SH3"/>
    <property type="match status" value="2"/>
</dbReference>
<dbReference type="PANTHER" id="PTHR14167:SF116">
    <property type="entry name" value="CAP, ISOFORM AC"/>
    <property type="match status" value="1"/>
</dbReference>
<reference evidence="6" key="1">
    <citation type="submission" date="2023-10" db="EMBL/GenBank/DDBJ databases">
        <title>Genome assembly of Pristionchus species.</title>
        <authorList>
            <person name="Yoshida K."/>
            <person name="Sommer R.J."/>
        </authorList>
    </citation>
    <scope>NUCLEOTIDE SEQUENCE</scope>
    <source>
        <strain evidence="6">RS5133</strain>
    </source>
</reference>
<feature type="compositionally biased region" description="Basic and acidic residues" evidence="3">
    <location>
        <begin position="723"/>
        <end position="747"/>
    </location>
</feature>
<protein>
    <submittedName>
        <fullName evidence="6">Uncharacterized protein</fullName>
    </submittedName>
</protein>
<feature type="non-terminal residue" evidence="6">
    <location>
        <position position="1376"/>
    </location>
</feature>
<dbReference type="InterPro" id="IPR001478">
    <property type="entry name" value="PDZ"/>
</dbReference>
<dbReference type="InterPro" id="IPR036028">
    <property type="entry name" value="SH3-like_dom_sf"/>
</dbReference>
<accession>A0AAV5VS54</accession>
<feature type="region of interest" description="Disordered" evidence="3">
    <location>
        <begin position="1039"/>
        <end position="1058"/>
    </location>
</feature>
<keyword evidence="7" id="KW-1185">Reference proteome</keyword>
<dbReference type="Gene3D" id="2.30.42.10">
    <property type="match status" value="1"/>
</dbReference>
<evidence type="ECO:0000313" key="7">
    <source>
        <dbReference type="Proteomes" id="UP001432322"/>
    </source>
</evidence>
<dbReference type="Pfam" id="PF00018">
    <property type="entry name" value="SH3_1"/>
    <property type="match status" value="1"/>
</dbReference>
<feature type="region of interest" description="Disordered" evidence="3">
    <location>
        <begin position="503"/>
        <end position="554"/>
    </location>
</feature>
<dbReference type="InterPro" id="IPR041489">
    <property type="entry name" value="PDZ_6"/>
</dbReference>
<feature type="region of interest" description="Disordered" evidence="3">
    <location>
        <begin position="114"/>
        <end position="155"/>
    </location>
</feature>
<dbReference type="Gene3D" id="2.30.30.40">
    <property type="entry name" value="SH3 Domains"/>
    <property type="match status" value="2"/>
</dbReference>
<feature type="compositionally biased region" description="Polar residues" evidence="3">
    <location>
        <begin position="1354"/>
        <end position="1376"/>
    </location>
</feature>
<feature type="compositionally biased region" description="Pro residues" evidence="3">
    <location>
        <begin position="277"/>
        <end position="300"/>
    </location>
</feature>
<dbReference type="CDD" id="cd11781">
    <property type="entry name" value="SH3_Sorbs_1"/>
    <property type="match status" value="1"/>
</dbReference>
<dbReference type="Proteomes" id="UP001432322">
    <property type="component" value="Unassembled WGS sequence"/>
</dbReference>
<proteinExistence type="predicted"/>
<dbReference type="PANTHER" id="PTHR14167">
    <property type="entry name" value="SH3 DOMAIN-CONTAINING"/>
    <property type="match status" value="1"/>
</dbReference>
<evidence type="ECO:0000256" key="3">
    <source>
        <dbReference type="SAM" id="MobiDB-lite"/>
    </source>
</evidence>
<sequence length="1376" mass="150895">NVGSRCCAMSGDGGRSTISAVLCGGPPWGFRIGHDTRERPVIARTIPGGRADLAGMQEGDVIQSVNSIPVLSAADAQSIVQEMEASGDLRMKINRFNNTPADIVISSVLDSPAPVRKEAGTNFSPRGSTSSGGNYSPHLPRSLRFEGNPQQRTQDKRRFFESLGGSPRAMRDPLLARKIQMGLADNQATPSENGTIASGYDSVFGDICGGNGSRMSSQASVRSDIPSSVNSVNGDEDLGDLTLSLDPENTPRAPSHLTNQFSPQVVPVSSPFSILFNPPPPPPFDDPDPSPVSVPSPRPEPVTYRPPSRGPDLSSSHLHFGYPAVPSEPTLPVYHRSLTPQLPPHSPPHNSHQPRASQIPVLQSYSRGQNGVAAGSNGLQQLHQAVFNPPPPPAETQLFTDEPTLNPMEPAGSSSSSQWHVRTTEPANVAPAHCEIEVPGRRSVAALREQIAVQLDVKSPDGMAAAKQYQRPKTPVKSWIKVHEPGDHSAALGFGRVLDGPPPADKFYQGVPPPSYNYVPHKQASSQPRSSHESSSTISDESRSETRAPSLVGVMRPAQEIERAELRVASNGFGNEIHTHSQQHPTVLVEARARSCTTPLPIRERPSIDRVSVERGVLQTADLESAELQRNHSASYSSLNSDHLGTIRRRPKPEDEVQMASLRTSDSGLASNCEHDSPSDSGYDASPESRKDSMLTVRDSPPPFSSDSREAFSSLPPTALTKIEIELPKRDDPPSQPHPEEPEHLNKADTASSPNYRRDDSDMGHWYRNMFKQLHKIEGGGDAPILKYRLDSDNIASHSRRPSSPSPSSISTTIEVDTRRAKSVGRDPLPSSSTAPPAAHPADNQRQNASALRGSTPVGRASATCNGHGAAHKTVHFHLPSYRFVDEDSRGIVTPAGRSCLRCGLPRKPDDDGLEKIYAAVNKEFKTTRQRRPNEDRTIAAARIADRLEATAVELEEFIASLDATWNRRSKSNPSITPSTSKEQRAKIADDTARKAIEKRHRRMQRLDLAEEIAALKAITNDEMATTMRAERLGEELDRERARRHGYQPNSVPSLATNTDRFTGLLNAYGSDDRGLSPARSTSSGTGVRTAVVLYRFVPQTERELPLNKGDIVRLRRDIDGNWVEGERNGRVGIFPASYVDIEECSDSVRQRLRAVYPFTGRNHNEMSLKMGDVLTFRRHIDENWTEGVNHIGEIGIFPSCYVRPIEEMHQDMSAVVPDRPKTPKLPSVSFVGNNGQEEHAVYPAYDRPADRMDRRSMEPQQQQQLPPPMQPLQPQQRHSQPAVIMPAQQPQLPLLQQQPQHNGSRDSFARDIEINLPHPLPETSASRTPQTREQRLADPHGLDESLEDLLRTLPTNASTPLMRNGHHSTAQRPEP</sequence>
<dbReference type="Pfam" id="PF14604">
    <property type="entry name" value="SH3_9"/>
    <property type="match status" value="1"/>
</dbReference>
<name>A0AAV5VS54_9BILA</name>
<feature type="non-terminal residue" evidence="6">
    <location>
        <position position="1"/>
    </location>
</feature>
<dbReference type="InterPro" id="IPR050384">
    <property type="entry name" value="Endophilin_SH3RF"/>
</dbReference>
<feature type="region of interest" description="Disordered" evidence="3">
    <location>
        <begin position="796"/>
        <end position="865"/>
    </location>
</feature>
<evidence type="ECO:0000313" key="6">
    <source>
        <dbReference type="EMBL" id="GMT21542.1"/>
    </source>
</evidence>
<dbReference type="SUPFAM" id="SSF50044">
    <property type="entry name" value="SH3-domain"/>
    <property type="match status" value="2"/>
</dbReference>
<keyword evidence="1 2" id="KW-0728">SH3 domain</keyword>
<dbReference type="PROSITE" id="PS50106">
    <property type="entry name" value="PDZ"/>
    <property type="match status" value="1"/>
</dbReference>
<evidence type="ECO:0000256" key="2">
    <source>
        <dbReference type="PROSITE-ProRule" id="PRU00192"/>
    </source>
</evidence>
<dbReference type="SMART" id="SM00228">
    <property type="entry name" value="PDZ"/>
    <property type="match status" value="1"/>
</dbReference>
<evidence type="ECO:0000259" key="5">
    <source>
        <dbReference type="PROSITE" id="PS50106"/>
    </source>
</evidence>
<dbReference type="SUPFAM" id="SSF50156">
    <property type="entry name" value="PDZ domain-like"/>
    <property type="match status" value="1"/>
</dbReference>
<dbReference type="InterPro" id="IPR036034">
    <property type="entry name" value="PDZ_sf"/>
</dbReference>
<feature type="compositionally biased region" description="Low complexity" evidence="3">
    <location>
        <begin position="260"/>
        <end position="276"/>
    </location>
</feature>
<evidence type="ECO:0000256" key="1">
    <source>
        <dbReference type="ARBA" id="ARBA00022443"/>
    </source>
</evidence>
<feature type="compositionally biased region" description="Polar residues" evidence="3">
    <location>
        <begin position="631"/>
        <end position="643"/>
    </location>
</feature>
<feature type="compositionally biased region" description="Basic and acidic residues" evidence="3">
    <location>
        <begin position="1331"/>
        <end position="1344"/>
    </location>
</feature>
<organism evidence="6 7">
    <name type="scientific">Pristionchus fissidentatus</name>
    <dbReference type="NCBI Taxonomy" id="1538716"/>
    <lineage>
        <taxon>Eukaryota</taxon>
        <taxon>Metazoa</taxon>
        <taxon>Ecdysozoa</taxon>
        <taxon>Nematoda</taxon>
        <taxon>Chromadorea</taxon>
        <taxon>Rhabditida</taxon>
        <taxon>Rhabditina</taxon>
        <taxon>Diplogasteromorpha</taxon>
        <taxon>Diplogasteroidea</taxon>
        <taxon>Neodiplogasteridae</taxon>
        <taxon>Pristionchus</taxon>
    </lineage>
</organism>
<feature type="region of interest" description="Disordered" evidence="3">
    <location>
        <begin position="627"/>
        <end position="761"/>
    </location>
</feature>
<feature type="compositionally biased region" description="Polar residues" evidence="3">
    <location>
        <begin position="213"/>
        <end position="233"/>
    </location>
</feature>
<feature type="region of interest" description="Disordered" evidence="3">
    <location>
        <begin position="213"/>
        <end position="356"/>
    </location>
</feature>
<feature type="compositionally biased region" description="Polar residues" evidence="3">
    <location>
        <begin position="661"/>
        <end position="670"/>
    </location>
</feature>
<feature type="domain" description="SH3" evidence="4">
    <location>
        <begin position="1148"/>
        <end position="1208"/>
    </location>
</feature>
<feature type="compositionally biased region" description="Polar residues" evidence="3">
    <location>
        <begin position="1048"/>
        <end position="1058"/>
    </location>
</feature>
<dbReference type="PROSITE" id="PS50002">
    <property type="entry name" value="SH3"/>
    <property type="match status" value="2"/>
</dbReference>
<feature type="compositionally biased region" description="Low complexity" evidence="3">
    <location>
        <begin position="830"/>
        <end position="842"/>
    </location>
</feature>
<feature type="domain" description="SH3" evidence="4">
    <location>
        <begin position="1086"/>
        <end position="1145"/>
    </location>
</feature>